<dbReference type="Gene3D" id="3.90.940.10">
    <property type="match status" value="1"/>
</dbReference>
<dbReference type="GO" id="GO:0005665">
    <property type="term" value="C:RNA polymerase II, core complex"/>
    <property type="evidence" value="ECO:0007669"/>
    <property type="project" value="TreeGrafter"/>
</dbReference>
<dbReference type="AlphaFoldDB" id="A0A3Q8IDA2"/>
<dbReference type="GO" id="GO:0006366">
    <property type="term" value="P:transcription by RNA polymerase II"/>
    <property type="evidence" value="ECO:0007669"/>
    <property type="project" value="TreeGrafter"/>
</dbReference>
<dbReference type="SUPFAM" id="SSF63562">
    <property type="entry name" value="RPB6/omega subunit-like"/>
    <property type="match status" value="1"/>
</dbReference>
<dbReference type="Proteomes" id="UP000274082">
    <property type="component" value="Chromosome 25"/>
</dbReference>
<dbReference type="RefSeq" id="XP_003861345.1">
    <property type="nucleotide sequence ID" value="XM_003861297.1"/>
</dbReference>
<dbReference type="GeneID" id="13391514"/>
<dbReference type="PROSITE" id="PS01111">
    <property type="entry name" value="RNA_POL_K_14KD"/>
    <property type="match status" value="1"/>
</dbReference>
<evidence type="ECO:0000313" key="10">
    <source>
        <dbReference type="Proteomes" id="UP000318447"/>
    </source>
</evidence>
<dbReference type="Pfam" id="PF01192">
    <property type="entry name" value="RNA_pol_Rpb6"/>
    <property type="match status" value="1"/>
</dbReference>
<dbReference type="VEuPathDB" id="TriTrypDB:LdCL_250006500"/>
<dbReference type="VEuPathDB" id="TriTrypDB:LdBPK_250140.1"/>
<dbReference type="EMBL" id="CP029524">
    <property type="protein sequence ID" value="AYU79344.1"/>
    <property type="molecule type" value="Genomic_DNA"/>
</dbReference>
<dbReference type="EMBL" id="LR812645">
    <property type="protein sequence ID" value="CAC5430587.1"/>
    <property type="molecule type" value="Genomic_DNA"/>
</dbReference>
<proteinExistence type="predicted"/>
<dbReference type="GO" id="GO:0003899">
    <property type="term" value="F:DNA-directed RNA polymerase activity"/>
    <property type="evidence" value="ECO:0007669"/>
    <property type="project" value="InterPro"/>
</dbReference>
<evidence type="ECO:0000313" key="8">
    <source>
        <dbReference type="Proteomes" id="UP000008980"/>
    </source>
</evidence>
<dbReference type="EMBL" id="FR799612">
    <property type="protein sequence ID" value="CBZ34644.1"/>
    <property type="molecule type" value="Genomic_DNA"/>
</dbReference>
<reference evidence="5 8" key="1">
    <citation type="journal article" date="2011" name="Genome Res.">
        <title>Whole genome sequencing of multiple Leishmania donovani clinical isolates provides insights into population structure and mechanisms of drug resistance.</title>
        <authorList>
            <person name="Downing T."/>
            <person name="Imamura H."/>
            <person name="Decuypere S."/>
            <person name="Clark T.G."/>
            <person name="Coombs G.H."/>
            <person name="Cotton J.A."/>
            <person name="Hilley J.D."/>
            <person name="de Doncker S."/>
            <person name="Maes I."/>
            <person name="Mottram J.C."/>
            <person name="Quail M.A."/>
            <person name="Rijal S."/>
            <person name="Sanders M."/>
            <person name="Schonian G."/>
            <person name="Stark O."/>
            <person name="Sundar S."/>
            <person name="Vanaerschot M."/>
            <person name="Hertz-Fowler C."/>
            <person name="Dujardin J.C."/>
            <person name="Berriman M."/>
        </authorList>
    </citation>
    <scope>NUCLEOTIDE SEQUENCE [LARGE SCALE GENOMIC DNA]</scope>
    <source>
        <strain evidence="5 8">BPK282A1</strain>
    </source>
</reference>
<reference evidence="5" key="2">
    <citation type="submission" date="2011-01" db="EMBL/GenBank/DDBJ databases">
        <authorList>
            <person name="Zhao B.P."/>
            <person name="Ren Z.A."/>
            <person name="Li C.D."/>
        </authorList>
    </citation>
    <scope>NUCLEOTIDE SEQUENCE</scope>
    <source>
        <strain evidence="5">BPK282A1</strain>
    </source>
</reference>
<evidence type="ECO:0000313" key="5">
    <source>
        <dbReference type="EMBL" id="CBZ34644.1"/>
    </source>
</evidence>
<dbReference type="SMR" id="A0A3Q8IDA2"/>
<dbReference type="OMA" id="MLVRRTW"/>
<dbReference type="EMBL" id="RHLD01000022">
    <property type="protein sequence ID" value="TPP49014.1"/>
    <property type="molecule type" value="Genomic_DNA"/>
</dbReference>
<dbReference type="OrthoDB" id="259769at2759"/>
<keyword evidence="2" id="KW-0804">Transcription</keyword>
<dbReference type="Proteomes" id="UP000318447">
    <property type="component" value="Unassembled WGS sequence"/>
</dbReference>
<dbReference type="Proteomes" id="UP000601710">
    <property type="component" value="Chromosome 25"/>
</dbReference>
<evidence type="ECO:0000313" key="9">
    <source>
        <dbReference type="Proteomes" id="UP000274082"/>
    </source>
</evidence>
<dbReference type="FunFam" id="3.90.940.10:FF:000007">
    <property type="entry name" value="DNA-directed RNA polymerase subunit, putative"/>
    <property type="match status" value="1"/>
</dbReference>
<evidence type="ECO:0000313" key="6">
    <source>
        <dbReference type="EMBL" id="TPP40637.1"/>
    </source>
</evidence>
<dbReference type="EMBL" id="RHLC01000018">
    <property type="protein sequence ID" value="TPP40637.1"/>
    <property type="molecule type" value="Genomic_DNA"/>
</dbReference>
<evidence type="ECO:0000313" key="11">
    <source>
        <dbReference type="Proteomes" id="UP000318821"/>
    </source>
</evidence>
<dbReference type="KEGG" id="ldo:LDBPK_250140"/>
<dbReference type="GO" id="GO:0005736">
    <property type="term" value="C:RNA polymerase I complex"/>
    <property type="evidence" value="ECO:0007669"/>
    <property type="project" value="TreeGrafter"/>
</dbReference>
<dbReference type="InterPro" id="IPR020708">
    <property type="entry name" value="DNA-dir_RNA_polK_14-18kDa_CS"/>
</dbReference>
<organism evidence="3 9">
    <name type="scientific">Leishmania donovani</name>
    <dbReference type="NCBI Taxonomy" id="5661"/>
    <lineage>
        <taxon>Eukaryota</taxon>
        <taxon>Discoba</taxon>
        <taxon>Euglenozoa</taxon>
        <taxon>Kinetoplastea</taxon>
        <taxon>Metakinetoplastina</taxon>
        <taxon>Trypanosomatida</taxon>
        <taxon>Trypanosomatidae</taxon>
        <taxon>Leishmaniinae</taxon>
        <taxon>Leishmania</taxon>
    </lineage>
</organism>
<evidence type="ECO:0000313" key="4">
    <source>
        <dbReference type="EMBL" id="CAC5430587.1"/>
    </source>
</evidence>
<dbReference type="GO" id="GO:0005666">
    <property type="term" value="C:RNA polymerase III complex"/>
    <property type="evidence" value="ECO:0007669"/>
    <property type="project" value="TreeGrafter"/>
</dbReference>
<dbReference type="InterPro" id="IPR006110">
    <property type="entry name" value="Pol_omega/Rpo6/RPB6"/>
</dbReference>
<reference evidence="10" key="7">
    <citation type="submission" date="2019-02" db="EMBL/GenBank/DDBJ databases">
        <title>FDA dAtabase for Regulatory Grade micrObial Sequences (FDA-ARGOS): Supporting development and validation of Infectious Disease Dx tests.</title>
        <authorList>
            <person name="Duncan R."/>
            <person name="Fisher C."/>
            <person name="Tallon L."/>
            <person name="Sadzewicz L."/>
            <person name="Sengamalay N."/>
            <person name="Ott S."/>
            <person name="Godinez A."/>
            <person name="Nagaraj S."/>
            <person name="Vavikolanu K."/>
            <person name="Nadendla S."/>
            <person name="Aluvathingal J."/>
            <person name="Sichtig H."/>
        </authorList>
    </citation>
    <scope>NUCLEOTIDE SEQUENCE [LARGE SCALE GENOMIC DNA]</scope>
    <source>
        <strain evidence="10">FDAARGOS_361</strain>
    </source>
</reference>
<dbReference type="VEuPathDB" id="TriTrypDB:LDHU3_25.0200"/>
<protein>
    <submittedName>
        <fullName evidence="3">DNA-directed RNA polymerase I subunit, putative</fullName>
    </submittedName>
    <submittedName>
        <fullName evidence="4">DNA-directed_RNA_polymerase_I_subunit_putative/Ge neDB:LmjF.25.0140</fullName>
    </submittedName>
    <submittedName>
        <fullName evidence="6">RNA polymerase Rpb6 family protein</fullName>
    </submittedName>
</protein>
<keyword evidence="9" id="KW-1185">Reference proteome</keyword>
<dbReference type="GO" id="GO:0006360">
    <property type="term" value="P:transcription by RNA polymerase I"/>
    <property type="evidence" value="ECO:0007669"/>
    <property type="project" value="TreeGrafter"/>
</dbReference>
<gene>
    <name evidence="7" type="ORF">CGC20_27165</name>
    <name evidence="6" type="ORF">CGC21_8175</name>
    <name evidence="5" type="ORF">LDBPK_250140</name>
    <name evidence="3" type="ORF">LdCL_250006500</name>
    <name evidence="4" type="ORF">LDHU3_25.0200</name>
</gene>
<sequence>MLRSEVLDAEVAKSVEAYSTAVTPFAERRSGLYLTKFEVARIIGERAKQIASGAAMSLPGTASGLDSVETAERCTNPRSLAVDPVMMAKYDLLQRKIRMLVRRVWPDGAVETIPVNELMVDVTMLDLQY</sequence>
<dbReference type="PANTHER" id="PTHR47227:SF3">
    <property type="entry name" value="RNA POLYMERASE SUBUNIT, PUTATIVE-RELATED"/>
    <property type="match status" value="1"/>
</dbReference>
<dbReference type="PANTHER" id="PTHR47227">
    <property type="entry name" value="DNA-DIRECTED RNA POLYMERASE SUBUNIT K"/>
    <property type="match status" value="1"/>
</dbReference>
<dbReference type="InterPro" id="IPR036161">
    <property type="entry name" value="RPB6/omega-like_sf"/>
</dbReference>
<reference evidence="8" key="3">
    <citation type="submission" date="2011-02" db="EMBL/GenBank/DDBJ databases">
        <title>Whole genome sequencing of Leishmania donovani clinical lines reveals dynamic variation related to drug resistance.</title>
        <authorList>
            <person name="Downing T."/>
            <person name="Imamura H."/>
            <person name="Sanders M."/>
            <person name="Decuypere S."/>
            <person name="Hertz-Fowler C."/>
            <person name="Clark T.G."/>
            <person name="Rijal S."/>
            <person name="Sundar S."/>
            <person name="Quail M.A."/>
            <person name="De Doncker S."/>
            <person name="Maes I."/>
            <person name="Vanaerschot M."/>
            <person name="Stark O."/>
            <person name="Schonian G."/>
            <person name="Dujardin J.C."/>
            <person name="Berriman M."/>
        </authorList>
    </citation>
    <scope>NUCLEOTIDE SEQUENCE [LARGE SCALE GENOMIC DNA]</scope>
    <source>
        <strain evidence="8">BPK282A1</strain>
    </source>
</reference>
<dbReference type="Proteomes" id="UP000008980">
    <property type="component" value="Chromosome 25"/>
</dbReference>
<dbReference type="GO" id="GO:0042797">
    <property type="term" value="P:tRNA transcription by RNA polymerase III"/>
    <property type="evidence" value="ECO:0007669"/>
    <property type="project" value="TreeGrafter"/>
</dbReference>
<keyword evidence="1 3" id="KW-0240">DNA-directed RNA polymerase</keyword>
<accession>E9BHB8</accession>
<dbReference type="GO" id="GO:0003677">
    <property type="term" value="F:DNA binding"/>
    <property type="evidence" value="ECO:0007669"/>
    <property type="project" value="InterPro"/>
</dbReference>
<reference evidence="11" key="5">
    <citation type="submission" date="2019-02" db="EMBL/GenBank/DDBJ databases">
        <title>FDA dAtabase for Regulatory Grade micrObial Sequences (FDA-ARGOS): Supporting development and validation of Infectious Disease Dx tests.</title>
        <authorList>
            <person name="Duncan R."/>
            <person name="Fisher C."/>
            <person name="Tallon L."/>
            <person name="Sadzewicz L."/>
            <person name="Sengamalay N."/>
            <person name="Ott S."/>
            <person name="Godinez A."/>
            <person name="Nagaraj S."/>
            <person name="Vavikolanu K."/>
            <person name="Vyas G."/>
            <person name="Nadendla S."/>
            <person name="Aluvathingal J."/>
            <person name="Sichtig H."/>
        </authorList>
    </citation>
    <scope>NUCLEOTIDE SEQUENCE [LARGE SCALE GENOMIC DNA]</scope>
    <source>
        <strain evidence="11">FDAARGOS_360</strain>
    </source>
</reference>
<evidence type="ECO:0000313" key="3">
    <source>
        <dbReference type="EMBL" id="AYU79344.1"/>
    </source>
</evidence>
<name>A0A3Q8IDA2_LEIDO</name>
<accession>A0A3Q8IDA2</accession>
<evidence type="ECO:0000256" key="1">
    <source>
        <dbReference type="ARBA" id="ARBA00022478"/>
    </source>
</evidence>
<reference evidence="3 9" key="4">
    <citation type="journal article" date="2018" name="Sci. Rep.">
        <title>A complete Leishmania donovani reference genome identifies novel genetic variations associated with virulence.</title>
        <authorList>
            <person name="Lypaczewski P."/>
            <person name="Hoshizaki J."/>
            <person name="Zhang W.-W."/>
            <person name="McCall L.-I."/>
            <person name="Torcivia-Rodriguez J."/>
            <person name="Simonyan V."/>
            <person name="Kaur A."/>
            <person name="Dewar K."/>
            <person name="Matlashewski G."/>
        </authorList>
    </citation>
    <scope>NUCLEOTIDE SEQUENCE [LARGE SCALE GENOMIC DNA]</scope>
    <source>
        <strain evidence="3 9">LdCL</strain>
    </source>
</reference>
<reference evidence="6" key="6">
    <citation type="submission" date="2019-02" db="EMBL/GenBank/DDBJ databases">
        <title>FDA dAtabase for Regulatory Grade micrObial Sequences (FDA-ARGOS): Supporting development and validation of Infectious Disease Dx tests.</title>
        <authorList>
            <person name="Duncan R."/>
            <person name="Fisher C."/>
            <person name="Tallon L.J."/>
            <person name="Sadzewicz L."/>
            <person name="Sengamalay N."/>
            <person name="Ott S."/>
            <person name="Godinez A."/>
            <person name="Nagaraj S."/>
            <person name="Nadendla S."/>
            <person name="Sichtig H."/>
        </authorList>
    </citation>
    <scope>NUCLEOTIDE SEQUENCE</scope>
    <source>
        <strain evidence="7">FDAARGOS_360</strain>
        <strain evidence="6">FDAARGOS_361</strain>
    </source>
</reference>
<evidence type="ECO:0000313" key="7">
    <source>
        <dbReference type="EMBL" id="TPP49014.1"/>
    </source>
</evidence>
<reference evidence="4" key="8">
    <citation type="submission" date="2020-06" db="EMBL/GenBank/DDBJ databases">
        <authorList>
            <person name="Camacho E."/>
            <person name="Gonzalez-de la Fuente S."/>
            <person name="Rastrojo A."/>
            <person name="Peiro-Pastor R."/>
            <person name="Solana JC."/>
            <person name="Tabera L."/>
            <person name="Gamarro F."/>
            <person name="Carrasco-Ramiro F."/>
            <person name="Requena JM."/>
            <person name="Aguado B."/>
        </authorList>
    </citation>
    <scope>NUCLEOTIDE SEQUENCE</scope>
</reference>
<evidence type="ECO:0000256" key="2">
    <source>
        <dbReference type="ARBA" id="ARBA00023163"/>
    </source>
</evidence>
<dbReference type="Proteomes" id="UP000318821">
    <property type="component" value="Unassembled WGS sequence"/>
</dbReference>